<dbReference type="WBParaSite" id="ACRNAN_scaffold14400.g7389.t1">
    <property type="protein sequence ID" value="ACRNAN_scaffold14400.g7389.t1"/>
    <property type="gene ID" value="ACRNAN_scaffold14400.g7389"/>
</dbReference>
<sequence>MNVSCVLDMKKIQCVFFKDLAEIYALSINEIAQKAAQERPCYSVCSKILGITEEELPVCLQKMISLIC</sequence>
<keyword evidence="1" id="KW-1185">Reference proteome</keyword>
<accession>A0A914CUB6</accession>
<dbReference type="Proteomes" id="UP000887540">
    <property type="component" value="Unplaced"/>
</dbReference>
<name>A0A914CUB6_9BILA</name>
<protein>
    <submittedName>
        <fullName evidence="2">Uncharacterized protein</fullName>
    </submittedName>
</protein>
<evidence type="ECO:0000313" key="2">
    <source>
        <dbReference type="WBParaSite" id="ACRNAN_scaffold14400.g7389.t1"/>
    </source>
</evidence>
<proteinExistence type="predicted"/>
<reference evidence="2" key="1">
    <citation type="submission" date="2022-11" db="UniProtKB">
        <authorList>
            <consortium name="WormBaseParasite"/>
        </authorList>
    </citation>
    <scope>IDENTIFICATION</scope>
</reference>
<dbReference type="AlphaFoldDB" id="A0A914CUB6"/>
<evidence type="ECO:0000313" key="1">
    <source>
        <dbReference type="Proteomes" id="UP000887540"/>
    </source>
</evidence>
<organism evidence="1 2">
    <name type="scientific">Acrobeloides nanus</name>
    <dbReference type="NCBI Taxonomy" id="290746"/>
    <lineage>
        <taxon>Eukaryota</taxon>
        <taxon>Metazoa</taxon>
        <taxon>Ecdysozoa</taxon>
        <taxon>Nematoda</taxon>
        <taxon>Chromadorea</taxon>
        <taxon>Rhabditida</taxon>
        <taxon>Tylenchina</taxon>
        <taxon>Cephalobomorpha</taxon>
        <taxon>Cephaloboidea</taxon>
        <taxon>Cephalobidae</taxon>
        <taxon>Acrobeloides</taxon>
    </lineage>
</organism>